<keyword evidence="5" id="KW-0410">Iron transport</keyword>
<dbReference type="Pfam" id="PF07715">
    <property type="entry name" value="Plug"/>
    <property type="match status" value="1"/>
</dbReference>
<evidence type="ECO:0000259" key="18">
    <source>
        <dbReference type="SMART" id="SM00965"/>
    </source>
</evidence>
<dbReference type="GO" id="GO:0015344">
    <property type="term" value="F:siderophore uptake transmembrane transporter activity"/>
    <property type="evidence" value="ECO:0007669"/>
    <property type="project" value="TreeGrafter"/>
</dbReference>
<evidence type="ECO:0000256" key="2">
    <source>
        <dbReference type="ARBA" id="ARBA00009810"/>
    </source>
</evidence>
<dbReference type="PROSITE" id="PS52016">
    <property type="entry name" value="TONB_DEPENDENT_REC_3"/>
    <property type="match status" value="1"/>
</dbReference>
<keyword evidence="13 14" id="KW-0998">Cell outer membrane</keyword>
<evidence type="ECO:0000256" key="11">
    <source>
        <dbReference type="ARBA" id="ARBA00023136"/>
    </source>
</evidence>
<dbReference type="InterPro" id="IPR012910">
    <property type="entry name" value="Plug_dom"/>
</dbReference>
<dbReference type="Gene3D" id="2.170.130.10">
    <property type="entry name" value="TonB-dependent receptor, plug domain"/>
    <property type="match status" value="1"/>
</dbReference>
<evidence type="ECO:0000256" key="3">
    <source>
        <dbReference type="ARBA" id="ARBA00022448"/>
    </source>
</evidence>
<evidence type="ECO:0000256" key="6">
    <source>
        <dbReference type="ARBA" id="ARBA00022692"/>
    </source>
</evidence>
<dbReference type="Gene3D" id="3.55.50.30">
    <property type="match status" value="1"/>
</dbReference>
<protein>
    <submittedName>
        <fullName evidence="19">Ligand-gated channel</fullName>
    </submittedName>
</protein>
<comment type="subcellular location">
    <subcellularLocation>
        <location evidence="1 14">Cell outer membrane</location>
        <topology evidence="1 14">Multi-pass membrane protein</topology>
    </subcellularLocation>
</comment>
<feature type="domain" description="Secretin/TonB short N-terminal" evidence="18">
    <location>
        <begin position="68"/>
        <end position="119"/>
    </location>
</feature>
<dbReference type="PROSITE" id="PS01156">
    <property type="entry name" value="TONB_DEPENDENT_REC_2"/>
    <property type="match status" value="1"/>
</dbReference>
<keyword evidence="4 14" id="KW-1134">Transmembrane beta strand</keyword>
<dbReference type="Gene3D" id="2.40.170.20">
    <property type="entry name" value="TonB-dependent receptor, beta-barrel domain"/>
    <property type="match status" value="1"/>
</dbReference>
<dbReference type="CDD" id="cd01347">
    <property type="entry name" value="ligand_gated_channel"/>
    <property type="match status" value="1"/>
</dbReference>
<dbReference type="PANTHER" id="PTHR32552">
    <property type="entry name" value="FERRICHROME IRON RECEPTOR-RELATED"/>
    <property type="match status" value="1"/>
</dbReference>
<keyword evidence="9" id="KW-0406">Ion transport</keyword>
<keyword evidence="8" id="KW-0408">Iron</keyword>
<dbReference type="InterPro" id="IPR037066">
    <property type="entry name" value="Plug_dom_sf"/>
</dbReference>
<keyword evidence="10 16" id="KW-0798">TonB box</keyword>
<evidence type="ECO:0000256" key="5">
    <source>
        <dbReference type="ARBA" id="ARBA00022496"/>
    </source>
</evidence>
<dbReference type="GO" id="GO:0009279">
    <property type="term" value="C:cell outer membrane"/>
    <property type="evidence" value="ECO:0007669"/>
    <property type="project" value="UniProtKB-SubCell"/>
</dbReference>
<dbReference type="EMBL" id="BJNF01000082">
    <property type="protein sequence ID" value="GEC16939.1"/>
    <property type="molecule type" value="Genomic_DNA"/>
</dbReference>
<keyword evidence="6 14" id="KW-0812">Transmembrane</keyword>
<dbReference type="InterPro" id="IPR010105">
    <property type="entry name" value="TonB_sidphr_rcpt"/>
</dbReference>
<evidence type="ECO:0000256" key="7">
    <source>
        <dbReference type="ARBA" id="ARBA00022729"/>
    </source>
</evidence>
<dbReference type="Pfam" id="PF00593">
    <property type="entry name" value="TonB_dep_Rec_b-barrel"/>
    <property type="match status" value="1"/>
</dbReference>
<gene>
    <name evidence="19" type="primary">pbuA</name>
    <name evidence="19" type="ORF">NWI01_28310</name>
</gene>
<comment type="caution">
    <text evidence="19">The sequence shown here is derived from an EMBL/GenBank/DDBJ whole genome shotgun (WGS) entry which is preliminary data.</text>
</comment>
<dbReference type="InterPro" id="IPR039426">
    <property type="entry name" value="TonB-dep_rcpt-like"/>
</dbReference>
<dbReference type="PANTHER" id="PTHR32552:SF74">
    <property type="entry name" value="HYDROXAMATE SIDEROPHORE RECEPTOR FHUE"/>
    <property type="match status" value="1"/>
</dbReference>
<dbReference type="Pfam" id="PF07660">
    <property type="entry name" value="STN"/>
    <property type="match status" value="1"/>
</dbReference>
<keyword evidence="3 14" id="KW-0813">Transport</keyword>
<evidence type="ECO:0000313" key="20">
    <source>
        <dbReference type="Proteomes" id="UP000318825"/>
    </source>
</evidence>
<evidence type="ECO:0000256" key="16">
    <source>
        <dbReference type="RuleBase" id="RU003357"/>
    </source>
</evidence>
<accession>A0A4Y3WGK3</accession>
<feature type="short sequence motif" description="TonB C-terminal box" evidence="15">
    <location>
        <begin position="835"/>
        <end position="852"/>
    </location>
</feature>
<dbReference type="InterPro" id="IPR011662">
    <property type="entry name" value="Secretin/TonB_short_N"/>
</dbReference>
<keyword evidence="7" id="KW-0732">Signal</keyword>
<feature type="region of interest" description="Disordered" evidence="17">
    <location>
        <begin position="141"/>
        <end position="165"/>
    </location>
</feature>
<evidence type="ECO:0000256" key="14">
    <source>
        <dbReference type="PROSITE-ProRule" id="PRU01360"/>
    </source>
</evidence>
<dbReference type="Proteomes" id="UP000318825">
    <property type="component" value="Unassembled WGS sequence"/>
</dbReference>
<name>A0A4Y3WGK3_NITWI</name>
<dbReference type="OrthoDB" id="9760333at2"/>
<dbReference type="SUPFAM" id="SSF56935">
    <property type="entry name" value="Porins"/>
    <property type="match status" value="1"/>
</dbReference>
<evidence type="ECO:0000256" key="17">
    <source>
        <dbReference type="SAM" id="MobiDB-lite"/>
    </source>
</evidence>
<sequence>MGLKFSGRTARGRLGASIGAVLLASTAMTGVSLLRSTPAGAQSAQTSYSIPGGSLNRVLAEFGRQSGLQIVYVPAIAAGKSSPGVSGAVSPAQAVARILQGTGLTYSFPDSRTVSIAAPSSGAATGAAPAGAIALDTIDVEGVPSSDPGRTEGTNSYTTSRSSFGKNQTLRELPQTVTVMTHQRLQDQRLLTVEDAMERTPGITVMQQSTNSAAFYSRGFQITSYQIDGNSPIYGSAGTDGLNVSGMDLAMFDRVEVMRGSDALYGVSGEPSGVINFVRKKPTKQIHANAAVSGGSWDNYRSDLDVGGAVTENGSVRARLVGAFEDRKYFYKYAKSKKHMLYGIVEADVTDSTMLTVGSNVLRQNFDGFNLFGLPRYSNGADIGLPRNYYLGGPDDRWLRNNTRHFVRIDQHLGSDWTMGVEASRAKSNNNRRDMSWASYIDPLTGTGPGTFRDRDFDLDETQDTLDAVLKGSFRLLGGEHKVTLGANINKRDQHIATRLRNSNITLSPNIFEYDPFDNISTLPYLPVSDTRNKIVQKGVYGSLVAQLAEPLKMILGGRVSWYNFDGAVDILNRNTGAVTDTILTRYEDKGIFTPYLGLVYDLSERWTAYASFAETYMPQGGSFQGPPPGTPLGPVTGRTYEVGVKGSMLDGRLNTSLALYHIKRNGQAIRDMAYPPTPGNFGTDCCYLGSGRIMSQGVDVEVSGEIVDRWRVHAGYTFNDNQNQAEGGVYSTITPKHLFKLWTTYAFPGQLEGLKVGGGVTAQSSYYQRGFIRTFNNGAYDGPETPFDFTEPGRAVVDLLVQYDISKNWSLALNVNNVFDKKYYYVTESNPWGGNFYGTPRNFMLTARASF</sequence>
<feature type="compositionally biased region" description="Polar residues" evidence="17">
    <location>
        <begin position="152"/>
        <end position="165"/>
    </location>
</feature>
<keyword evidence="11 14" id="KW-0472">Membrane</keyword>
<comment type="similarity">
    <text evidence="2 14 16">Belongs to the TonB-dependent receptor family.</text>
</comment>
<evidence type="ECO:0000256" key="9">
    <source>
        <dbReference type="ARBA" id="ARBA00023065"/>
    </source>
</evidence>
<reference evidence="19 20" key="1">
    <citation type="submission" date="2019-06" db="EMBL/GenBank/DDBJ databases">
        <title>Whole genome shotgun sequence of Nitrobacter winogradskyi NBRC 14297.</title>
        <authorList>
            <person name="Hosoyama A."/>
            <person name="Uohara A."/>
            <person name="Ohji S."/>
            <person name="Ichikawa N."/>
        </authorList>
    </citation>
    <scope>NUCLEOTIDE SEQUENCE [LARGE SCALE GENOMIC DNA]</scope>
    <source>
        <strain evidence="19 20">NBRC 14297</strain>
    </source>
</reference>
<organism evidence="19 20">
    <name type="scientific">Nitrobacter winogradskyi</name>
    <name type="common">Nitrobacter agilis</name>
    <dbReference type="NCBI Taxonomy" id="913"/>
    <lineage>
        <taxon>Bacteria</taxon>
        <taxon>Pseudomonadati</taxon>
        <taxon>Pseudomonadota</taxon>
        <taxon>Alphaproteobacteria</taxon>
        <taxon>Hyphomicrobiales</taxon>
        <taxon>Nitrobacteraceae</taxon>
        <taxon>Nitrobacter</taxon>
    </lineage>
</organism>
<keyword evidence="12" id="KW-0675">Receptor</keyword>
<dbReference type="NCBIfam" id="TIGR01783">
    <property type="entry name" value="TonB-siderophor"/>
    <property type="match status" value="1"/>
</dbReference>
<evidence type="ECO:0000256" key="12">
    <source>
        <dbReference type="ARBA" id="ARBA00023170"/>
    </source>
</evidence>
<dbReference type="InterPro" id="IPR010917">
    <property type="entry name" value="TonB_rcpt_CS"/>
</dbReference>
<dbReference type="InterPro" id="IPR000531">
    <property type="entry name" value="Beta-barrel_TonB"/>
</dbReference>
<evidence type="ECO:0000313" key="19">
    <source>
        <dbReference type="EMBL" id="GEC16939.1"/>
    </source>
</evidence>
<dbReference type="AlphaFoldDB" id="A0A4Y3WGK3"/>
<evidence type="ECO:0000256" key="8">
    <source>
        <dbReference type="ARBA" id="ARBA00023004"/>
    </source>
</evidence>
<dbReference type="GO" id="GO:0015891">
    <property type="term" value="P:siderophore transport"/>
    <property type="evidence" value="ECO:0007669"/>
    <property type="project" value="InterPro"/>
</dbReference>
<evidence type="ECO:0000256" key="4">
    <source>
        <dbReference type="ARBA" id="ARBA00022452"/>
    </source>
</evidence>
<proteinExistence type="inferred from homology"/>
<dbReference type="GO" id="GO:0038023">
    <property type="term" value="F:signaling receptor activity"/>
    <property type="evidence" value="ECO:0007669"/>
    <property type="project" value="InterPro"/>
</dbReference>
<dbReference type="SMART" id="SM00965">
    <property type="entry name" value="STN"/>
    <property type="match status" value="1"/>
</dbReference>
<evidence type="ECO:0000256" key="13">
    <source>
        <dbReference type="ARBA" id="ARBA00023237"/>
    </source>
</evidence>
<evidence type="ECO:0000256" key="10">
    <source>
        <dbReference type="ARBA" id="ARBA00023077"/>
    </source>
</evidence>
<evidence type="ECO:0000256" key="15">
    <source>
        <dbReference type="PROSITE-ProRule" id="PRU10144"/>
    </source>
</evidence>
<dbReference type="InterPro" id="IPR036942">
    <property type="entry name" value="Beta-barrel_TonB_sf"/>
</dbReference>
<evidence type="ECO:0000256" key="1">
    <source>
        <dbReference type="ARBA" id="ARBA00004571"/>
    </source>
</evidence>
<dbReference type="RefSeq" id="WP_141384705.1">
    <property type="nucleotide sequence ID" value="NZ_BJNF01000082.1"/>
</dbReference>